<evidence type="ECO:0000259" key="1">
    <source>
        <dbReference type="Pfam" id="PF13503"/>
    </source>
</evidence>
<evidence type="ECO:0000313" key="3">
    <source>
        <dbReference type="Proteomes" id="UP000278085"/>
    </source>
</evidence>
<dbReference type="OrthoDB" id="1491023at2"/>
<protein>
    <submittedName>
        <fullName evidence="2">DUF4123 domain-containing protein</fullName>
    </submittedName>
</protein>
<keyword evidence="3" id="KW-1185">Reference proteome</keyword>
<sequence>MAADPHRAILRRQLGQRADTLYALYDAASDRSLLDELRRDGIAHDCLFGGVKATTLADVAPYLIACRQFAGGIDSFLDKVWGRGVSMLIDSAAAPEQLRMQLKKNAFVKNSAGAECYFRYYDARAFSRFVRAATNEQLGQLCGSAVRAIVWQDSFSQGLASMAHKPSGLVKRILAPDTADFEITPLS</sequence>
<feature type="domain" description="DUF4123" evidence="1">
    <location>
        <begin position="21"/>
        <end position="139"/>
    </location>
</feature>
<dbReference type="EMBL" id="RXLQ01000004">
    <property type="protein sequence ID" value="RSZ59184.1"/>
    <property type="molecule type" value="Genomic_DNA"/>
</dbReference>
<proteinExistence type="predicted"/>
<gene>
    <name evidence="2" type="ORF">EJB06_08310</name>
</gene>
<organism evidence="2 3">
    <name type="scientific">Massilia atriviolacea</name>
    <dbReference type="NCBI Taxonomy" id="2495579"/>
    <lineage>
        <taxon>Bacteria</taxon>
        <taxon>Pseudomonadati</taxon>
        <taxon>Pseudomonadota</taxon>
        <taxon>Betaproteobacteria</taxon>
        <taxon>Burkholderiales</taxon>
        <taxon>Oxalobacteraceae</taxon>
        <taxon>Telluria group</taxon>
        <taxon>Massilia</taxon>
    </lineage>
</organism>
<reference evidence="2 3" key="1">
    <citation type="submission" date="2018-12" db="EMBL/GenBank/DDBJ databases">
        <authorList>
            <person name="Yang E."/>
        </authorList>
    </citation>
    <scope>NUCLEOTIDE SEQUENCE [LARGE SCALE GENOMIC DNA]</scope>
    <source>
        <strain evidence="2 3">SOD</strain>
    </source>
</reference>
<comment type="caution">
    <text evidence="2">The sequence shown here is derived from an EMBL/GenBank/DDBJ whole genome shotgun (WGS) entry which is preliminary data.</text>
</comment>
<evidence type="ECO:0000313" key="2">
    <source>
        <dbReference type="EMBL" id="RSZ59184.1"/>
    </source>
</evidence>
<dbReference type="Pfam" id="PF13503">
    <property type="entry name" value="DUF4123"/>
    <property type="match status" value="1"/>
</dbReference>
<dbReference type="Proteomes" id="UP000278085">
    <property type="component" value="Unassembled WGS sequence"/>
</dbReference>
<dbReference type="RefSeq" id="WP_126073556.1">
    <property type="nucleotide sequence ID" value="NZ_CP051166.1"/>
</dbReference>
<name>A0A430HNY4_9BURK</name>
<accession>A0A430HNY4</accession>
<dbReference type="InterPro" id="IPR025391">
    <property type="entry name" value="DUF4123"/>
</dbReference>
<dbReference type="AlphaFoldDB" id="A0A430HNY4"/>